<dbReference type="AlphaFoldDB" id="A0A392SHV1"/>
<proteinExistence type="predicted"/>
<name>A0A392SHV1_9FABA</name>
<reference evidence="1 2" key="1">
    <citation type="journal article" date="2018" name="Front. Plant Sci.">
        <title>Red Clover (Trifolium pratense) and Zigzag Clover (T. medium) - A Picture of Genomic Similarities and Differences.</title>
        <authorList>
            <person name="Dluhosova J."/>
            <person name="Istvanek J."/>
            <person name="Nedelnik J."/>
            <person name="Repkova J."/>
        </authorList>
    </citation>
    <scope>NUCLEOTIDE SEQUENCE [LARGE SCALE GENOMIC DNA]</scope>
    <source>
        <strain evidence="2">cv. 10/8</strain>
        <tissue evidence="1">Leaf</tissue>
    </source>
</reference>
<keyword evidence="2" id="KW-1185">Reference proteome</keyword>
<dbReference type="Proteomes" id="UP000265520">
    <property type="component" value="Unassembled WGS sequence"/>
</dbReference>
<organism evidence="1 2">
    <name type="scientific">Trifolium medium</name>
    <dbReference type="NCBI Taxonomy" id="97028"/>
    <lineage>
        <taxon>Eukaryota</taxon>
        <taxon>Viridiplantae</taxon>
        <taxon>Streptophyta</taxon>
        <taxon>Embryophyta</taxon>
        <taxon>Tracheophyta</taxon>
        <taxon>Spermatophyta</taxon>
        <taxon>Magnoliopsida</taxon>
        <taxon>eudicotyledons</taxon>
        <taxon>Gunneridae</taxon>
        <taxon>Pentapetalae</taxon>
        <taxon>rosids</taxon>
        <taxon>fabids</taxon>
        <taxon>Fabales</taxon>
        <taxon>Fabaceae</taxon>
        <taxon>Papilionoideae</taxon>
        <taxon>50 kb inversion clade</taxon>
        <taxon>NPAAA clade</taxon>
        <taxon>Hologalegina</taxon>
        <taxon>IRL clade</taxon>
        <taxon>Trifolieae</taxon>
        <taxon>Trifolium</taxon>
    </lineage>
</organism>
<comment type="caution">
    <text evidence="1">The sequence shown here is derived from an EMBL/GenBank/DDBJ whole genome shotgun (WGS) entry which is preliminary data.</text>
</comment>
<evidence type="ECO:0000313" key="1">
    <source>
        <dbReference type="EMBL" id="MCI48219.1"/>
    </source>
</evidence>
<dbReference type="EMBL" id="LXQA010383282">
    <property type="protein sequence ID" value="MCI48219.1"/>
    <property type="molecule type" value="Genomic_DNA"/>
</dbReference>
<evidence type="ECO:0000313" key="2">
    <source>
        <dbReference type="Proteomes" id="UP000265520"/>
    </source>
</evidence>
<protein>
    <submittedName>
        <fullName evidence="1">Uncharacterized protein</fullName>
    </submittedName>
</protein>
<sequence>MKRSNLASSSRPGWLSLAIMPASIANASAICAFVRPAIILNNQSIQQQLSKQTPSGYGCTTG</sequence>
<accession>A0A392SHV1</accession>